<evidence type="ECO:0000256" key="1">
    <source>
        <dbReference type="SAM" id="Phobius"/>
    </source>
</evidence>
<feature type="transmembrane region" description="Helical" evidence="1">
    <location>
        <begin position="60"/>
        <end position="81"/>
    </location>
</feature>
<accession>A0A841PZC4</accession>
<dbReference type="RefSeq" id="WP_184403914.1">
    <property type="nucleotide sequence ID" value="NZ_JACHHJ010000002.1"/>
</dbReference>
<dbReference type="Proteomes" id="UP000568839">
    <property type="component" value="Unassembled WGS sequence"/>
</dbReference>
<comment type="caution">
    <text evidence="2">The sequence shown here is derived from an EMBL/GenBank/DDBJ whole genome shotgun (WGS) entry which is preliminary data.</text>
</comment>
<name>A0A841PZC4_9BACL</name>
<feature type="transmembrane region" description="Helical" evidence="1">
    <location>
        <begin position="36"/>
        <end position="54"/>
    </location>
</feature>
<dbReference type="EMBL" id="JACHHJ010000002">
    <property type="protein sequence ID" value="MBB6449982.1"/>
    <property type="molecule type" value="Genomic_DNA"/>
</dbReference>
<proteinExistence type="predicted"/>
<keyword evidence="3" id="KW-1185">Reference proteome</keyword>
<evidence type="ECO:0000313" key="2">
    <source>
        <dbReference type="EMBL" id="MBB6449982.1"/>
    </source>
</evidence>
<dbReference type="AlphaFoldDB" id="A0A841PZC4"/>
<feature type="transmembrane region" description="Helical" evidence="1">
    <location>
        <begin position="6"/>
        <end position="24"/>
    </location>
</feature>
<organism evidence="2 3">
    <name type="scientific">Geomicrobium halophilum</name>
    <dbReference type="NCBI Taxonomy" id="549000"/>
    <lineage>
        <taxon>Bacteria</taxon>
        <taxon>Bacillati</taxon>
        <taxon>Bacillota</taxon>
        <taxon>Bacilli</taxon>
        <taxon>Bacillales</taxon>
        <taxon>Geomicrobium</taxon>
    </lineage>
</organism>
<keyword evidence="1" id="KW-0812">Transmembrane</keyword>
<reference evidence="2 3" key="1">
    <citation type="submission" date="2020-08" db="EMBL/GenBank/DDBJ databases">
        <title>Genomic Encyclopedia of Type Strains, Phase IV (KMG-IV): sequencing the most valuable type-strain genomes for metagenomic binning, comparative biology and taxonomic classification.</title>
        <authorList>
            <person name="Goeker M."/>
        </authorList>
    </citation>
    <scope>NUCLEOTIDE SEQUENCE [LARGE SCALE GENOMIC DNA]</scope>
    <source>
        <strain evidence="2 3">DSM 21769</strain>
    </source>
</reference>
<keyword evidence="1" id="KW-1133">Transmembrane helix</keyword>
<gene>
    <name evidence="2" type="ORF">HNR44_001960</name>
</gene>
<keyword evidence="1" id="KW-0472">Membrane</keyword>
<protein>
    <submittedName>
        <fullName evidence="2">Uncharacterized protein</fullName>
    </submittedName>
</protein>
<evidence type="ECO:0000313" key="3">
    <source>
        <dbReference type="Proteomes" id="UP000568839"/>
    </source>
</evidence>
<sequence>MKWFVLGFFIFFGVVILDSILYFLGIGPQYFETNYVFLIIGVGHIVHGIILFRVDREYKSAIIMSFSLGLLILGLMILTFIS</sequence>